<feature type="non-terminal residue" evidence="2">
    <location>
        <position position="1"/>
    </location>
</feature>
<reference evidence="2" key="1">
    <citation type="journal article" date="2019" name="Sci. Rep.">
        <title>Draft genome of Tanacetum cinerariifolium, the natural source of mosquito coil.</title>
        <authorList>
            <person name="Yamashiro T."/>
            <person name="Shiraishi A."/>
            <person name="Satake H."/>
            <person name="Nakayama K."/>
        </authorList>
    </citation>
    <scope>NUCLEOTIDE SEQUENCE</scope>
</reference>
<dbReference type="InterPro" id="IPR023214">
    <property type="entry name" value="HAD_sf"/>
</dbReference>
<dbReference type="InterPro" id="IPR036412">
    <property type="entry name" value="HAD-like_sf"/>
</dbReference>
<organism evidence="2">
    <name type="scientific">Tanacetum cinerariifolium</name>
    <name type="common">Dalmatian daisy</name>
    <name type="synonym">Chrysanthemum cinerariifolium</name>
    <dbReference type="NCBI Taxonomy" id="118510"/>
    <lineage>
        <taxon>Eukaryota</taxon>
        <taxon>Viridiplantae</taxon>
        <taxon>Streptophyta</taxon>
        <taxon>Embryophyta</taxon>
        <taxon>Tracheophyta</taxon>
        <taxon>Spermatophyta</taxon>
        <taxon>Magnoliopsida</taxon>
        <taxon>eudicotyledons</taxon>
        <taxon>Gunneridae</taxon>
        <taxon>Pentapetalae</taxon>
        <taxon>asterids</taxon>
        <taxon>campanulids</taxon>
        <taxon>Asterales</taxon>
        <taxon>Asteraceae</taxon>
        <taxon>Asteroideae</taxon>
        <taxon>Anthemideae</taxon>
        <taxon>Anthemidinae</taxon>
        <taxon>Tanacetum</taxon>
    </lineage>
</organism>
<keyword evidence="1" id="KW-0460">Magnesium</keyword>
<dbReference type="AlphaFoldDB" id="A0A699XA87"/>
<dbReference type="EMBL" id="BKCJ011811368">
    <property type="protein sequence ID" value="GFD54878.1"/>
    <property type="molecule type" value="Genomic_DNA"/>
</dbReference>
<dbReference type="GO" id="GO:0005388">
    <property type="term" value="F:P-type calcium transporter activity"/>
    <property type="evidence" value="ECO:0007669"/>
    <property type="project" value="TreeGrafter"/>
</dbReference>
<comment type="caution">
    <text evidence="2">The sequence shown here is derived from an EMBL/GenBank/DDBJ whole genome shotgun (WGS) entry which is preliminary data.</text>
</comment>
<feature type="non-terminal residue" evidence="2">
    <location>
        <position position="96"/>
    </location>
</feature>
<dbReference type="GO" id="GO:0005886">
    <property type="term" value="C:plasma membrane"/>
    <property type="evidence" value="ECO:0007669"/>
    <property type="project" value="TreeGrafter"/>
</dbReference>
<dbReference type="PANTHER" id="PTHR24093:SF506">
    <property type="entry name" value="CATION-TRANSPORTING ATPASE PMA1"/>
    <property type="match status" value="1"/>
</dbReference>
<dbReference type="SUPFAM" id="SSF56784">
    <property type="entry name" value="HAD-like"/>
    <property type="match status" value="1"/>
</dbReference>
<name>A0A699XA87_TANCI</name>
<dbReference type="Gene3D" id="3.40.50.1000">
    <property type="entry name" value="HAD superfamily/HAD-like"/>
    <property type="match status" value="1"/>
</dbReference>
<evidence type="ECO:0000313" key="2">
    <source>
        <dbReference type="EMBL" id="GFD54878.1"/>
    </source>
</evidence>
<proteinExistence type="predicted"/>
<gene>
    <name evidence="2" type="ORF">Tci_926847</name>
</gene>
<dbReference type="PANTHER" id="PTHR24093">
    <property type="entry name" value="CATION TRANSPORTING ATPASE"/>
    <property type="match status" value="1"/>
</dbReference>
<evidence type="ECO:0000256" key="1">
    <source>
        <dbReference type="ARBA" id="ARBA00022842"/>
    </source>
</evidence>
<protein>
    <submittedName>
        <fullName evidence="2">Putative Na P-type ATPase</fullName>
    </submittedName>
</protein>
<sequence length="96" mass="10270">GSVRQCQKAGIEVHMLTGDHPGTARAIAAEVGILPSNMSSLAKDVTDAMVMTATQFDKLSDDEVDALPLLPLVIARCAPNTKVRMIDALHRRKAFA</sequence>
<accession>A0A699XA87</accession>